<reference evidence="3" key="1">
    <citation type="submission" date="2022-07" db="EMBL/GenBank/DDBJ databases">
        <title>Phylogenomic reconstructions and comparative analyses of Kickxellomycotina fungi.</title>
        <authorList>
            <person name="Reynolds N.K."/>
            <person name="Stajich J.E."/>
            <person name="Barry K."/>
            <person name="Grigoriev I.V."/>
            <person name="Crous P."/>
            <person name="Smith M.E."/>
        </authorList>
    </citation>
    <scope>NUCLEOTIDE SEQUENCE</scope>
    <source>
        <strain evidence="3">IMI 214461</strain>
    </source>
</reference>
<proteinExistence type="predicted"/>
<evidence type="ECO:0000313" key="3">
    <source>
        <dbReference type="EMBL" id="KAJ2004726.1"/>
    </source>
</evidence>
<feature type="region of interest" description="Disordered" evidence="2">
    <location>
        <begin position="554"/>
        <end position="574"/>
    </location>
</feature>
<dbReference type="Proteomes" id="UP001150907">
    <property type="component" value="Unassembled WGS sequence"/>
</dbReference>
<feature type="compositionally biased region" description="Low complexity" evidence="2">
    <location>
        <begin position="557"/>
        <end position="573"/>
    </location>
</feature>
<keyword evidence="4" id="KW-1185">Reference proteome</keyword>
<comment type="caution">
    <text evidence="3">The sequence shown here is derived from an EMBL/GenBank/DDBJ whole genome shotgun (WGS) entry which is preliminary data.</text>
</comment>
<evidence type="ECO:0000256" key="2">
    <source>
        <dbReference type="SAM" id="MobiDB-lite"/>
    </source>
</evidence>
<evidence type="ECO:0000256" key="1">
    <source>
        <dbReference type="SAM" id="Coils"/>
    </source>
</evidence>
<keyword evidence="1" id="KW-0175">Coiled coil</keyword>
<feature type="coiled-coil region" evidence="1">
    <location>
        <begin position="733"/>
        <end position="809"/>
    </location>
</feature>
<dbReference type="OrthoDB" id="5591338at2759"/>
<name>A0A9W8BIY5_9FUNG</name>
<accession>A0A9W8BIY5</accession>
<protein>
    <submittedName>
        <fullName evidence="3">Uncharacterized protein</fullName>
    </submittedName>
</protein>
<gene>
    <name evidence="3" type="ORF">H4R26_002357</name>
</gene>
<feature type="non-terminal residue" evidence="3">
    <location>
        <position position="913"/>
    </location>
</feature>
<dbReference type="EMBL" id="JANBQF010000137">
    <property type="protein sequence ID" value="KAJ2004726.1"/>
    <property type="molecule type" value="Genomic_DNA"/>
</dbReference>
<sequence>MSLPDPLQQILDAVQGSDDGCQTLCALYASSADVRACLRLVDAAYFDALSAAARVSRQDANPARGMGAVGTRMARELLALALANGPDSETAAAILADMVDSSALLAESLDFRPISDALLARVASLSQQEEGVGAHTRLLLMLCADNQITRAALADIAQAVGTIVQAADNVHAAGPVAQRLALAAQLARARGVAPAPPRVFARRVIALLGAAAPRVSAAALHVLTLLVLGPELGDGLRGKLFDAAHMPRTLELAADLCLNCGHSPAVPGDDLRVLDSVAGVVAALAGAQGPQLARVRAAFFESTALAPALAHVAALARTDRRYVHALLRMAGAVVASPEDAATPLVRALVGSSEPPSVLADAFDLVLSGIEDVACTVPFIAGSGAPRWPRVAGDEAGCGWLINCPAACRRDVAGFLRAALLASGEDGPWAGELMLAVAHAIGPPAQLLAAGSAESAAAVGRYYWAVRPVARLAADLAAVSPAFDCCWQQWLASAEDSPLSWAAAMLAQTVTSSDGSGLGGEALHCDIAAAFAPPELFEVEALLLGNRQTVQKAGAAVAATPSDSSHSSPGSASPHAERNVIALTDIRAAAAANVSVAADSVASPITPCSINGGQGLGISAHPLSSNDTAARLQSAVLRQWLRTCQLELALLLANSAKDPNAVVPLDVLQRIPSVIQQSRLLVVEPTPLVATNDLLLQNSSGPTNLLGGIATASALRLRYSAQIAELQPAYTQRLQQSYEKLADSEEELAHVNAELHRSRAHAEQLTAELGRKHTYAERLTADHSDLTDAHAELQSKMRRIETDTVEWKQECLRTRDLLETSEAMARDARQRLLQATELQHAAQLAFDAKQRVWDQKQASMADSAAALELALADAVPRLRALEAQAEIDRRRNADLSEQNSTMAAKLADLAQAAN</sequence>
<evidence type="ECO:0000313" key="4">
    <source>
        <dbReference type="Proteomes" id="UP001150907"/>
    </source>
</evidence>
<organism evidence="3 4">
    <name type="scientific">Coemansia thaxteri</name>
    <dbReference type="NCBI Taxonomy" id="2663907"/>
    <lineage>
        <taxon>Eukaryota</taxon>
        <taxon>Fungi</taxon>
        <taxon>Fungi incertae sedis</taxon>
        <taxon>Zoopagomycota</taxon>
        <taxon>Kickxellomycotina</taxon>
        <taxon>Kickxellomycetes</taxon>
        <taxon>Kickxellales</taxon>
        <taxon>Kickxellaceae</taxon>
        <taxon>Coemansia</taxon>
    </lineage>
</organism>
<dbReference type="AlphaFoldDB" id="A0A9W8BIY5"/>